<comment type="subcellular location">
    <subcellularLocation>
        <location evidence="3">Cytoplasm</location>
    </subcellularLocation>
</comment>
<reference evidence="16" key="1">
    <citation type="journal article" date="2021" name="Genome Biol. Evol.">
        <title>A High-Quality Reference Genome for a Parasitic Bivalve with Doubly Uniparental Inheritance (Bivalvia: Unionida).</title>
        <authorList>
            <person name="Smith C.H."/>
        </authorList>
    </citation>
    <scope>NUCLEOTIDE SEQUENCE</scope>
    <source>
        <strain evidence="16">CHS0354</strain>
    </source>
</reference>
<evidence type="ECO:0000256" key="14">
    <source>
        <dbReference type="PROSITE-ProRule" id="PRU00731"/>
    </source>
</evidence>
<dbReference type="EMBL" id="JAEAOA010001102">
    <property type="protein sequence ID" value="KAK3604730.1"/>
    <property type="molecule type" value="Genomic_DNA"/>
</dbReference>
<feature type="domain" description="PAW" evidence="15">
    <location>
        <begin position="420"/>
        <end position="622"/>
    </location>
</feature>
<dbReference type="SUPFAM" id="SSF54001">
    <property type="entry name" value="Cysteine proteinases"/>
    <property type="match status" value="1"/>
</dbReference>
<evidence type="ECO:0000256" key="4">
    <source>
        <dbReference type="ARBA" id="ARBA00009390"/>
    </source>
</evidence>
<evidence type="ECO:0000256" key="2">
    <source>
        <dbReference type="ARBA" id="ARBA00001947"/>
    </source>
</evidence>
<evidence type="ECO:0000256" key="9">
    <source>
        <dbReference type="ARBA" id="ARBA00022801"/>
    </source>
</evidence>
<evidence type="ECO:0000313" key="17">
    <source>
        <dbReference type="Proteomes" id="UP001195483"/>
    </source>
</evidence>
<keyword evidence="17" id="KW-1185">Reference proteome</keyword>
<dbReference type="InterPro" id="IPR006588">
    <property type="entry name" value="Peptide_N_glycanase_PAW_dom"/>
</dbReference>
<gene>
    <name evidence="16" type="ORF">CHS0354_017836</name>
</gene>
<dbReference type="Gene3D" id="1.20.58.2190">
    <property type="match status" value="1"/>
</dbReference>
<comment type="function">
    <text evidence="11">Specifically deglycosylates the denatured form of N-linked glycoproteins in the cytoplasm and assists their proteasome-mediated degradation. Cleaves the beta-aspartyl-glucosamine (GlcNAc) of the glycan and the amide side chain of Asn, converting Asn to Asp. Prefers proteins containing high-mannose over those bearing complex type oligosaccharides. Can recognize misfolded proteins in the endoplasmic reticulum that are exported to the cytosol to be destroyed and deglycosylate them, while it has no activity toward native proteins. Deglycosylation is a prerequisite for subsequent proteasome-mediated degradation of some, but not all, misfolded glycoproteins.</text>
</comment>
<dbReference type="AlphaFoldDB" id="A0AAE0T6H3"/>
<dbReference type="EC" id="3.5.1.52" evidence="5"/>
<organism evidence="16 17">
    <name type="scientific">Potamilus streckersoni</name>
    <dbReference type="NCBI Taxonomy" id="2493646"/>
    <lineage>
        <taxon>Eukaryota</taxon>
        <taxon>Metazoa</taxon>
        <taxon>Spiralia</taxon>
        <taxon>Lophotrochozoa</taxon>
        <taxon>Mollusca</taxon>
        <taxon>Bivalvia</taxon>
        <taxon>Autobranchia</taxon>
        <taxon>Heteroconchia</taxon>
        <taxon>Palaeoheterodonta</taxon>
        <taxon>Unionida</taxon>
        <taxon>Unionoidea</taxon>
        <taxon>Unionidae</taxon>
        <taxon>Ambleminae</taxon>
        <taxon>Lampsilini</taxon>
        <taxon>Potamilus</taxon>
    </lineage>
</organism>
<evidence type="ECO:0000256" key="1">
    <source>
        <dbReference type="ARBA" id="ARBA00001650"/>
    </source>
</evidence>
<dbReference type="PROSITE" id="PS51398">
    <property type="entry name" value="PAW"/>
    <property type="match status" value="1"/>
</dbReference>
<evidence type="ECO:0000256" key="8">
    <source>
        <dbReference type="ARBA" id="ARBA00022723"/>
    </source>
</evidence>
<evidence type="ECO:0000313" key="16">
    <source>
        <dbReference type="EMBL" id="KAK3604730.1"/>
    </source>
</evidence>
<reference evidence="16" key="2">
    <citation type="journal article" date="2021" name="Genome Biol. Evol.">
        <title>Developing a high-quality reference genome for a parasitic bivalve with doubly uniparental inheritance (Bivalvia: Unionida).</title>
        <authorList>
            <person name="Smith C.H."/>
        </authorList>
    </citation>
    <scope>NUCLEOTIDE SEQUENCE</scope>
    <source>
        <strain evidence="16">CHS0354</strain>
        <tissue evidence="16">Mantle</tissue>
    </source>
</reference>
<dbReference type="Pfam" id="PF09409">
    <property type="entry name" value="PUB"/>
    <property type="match status" value="1"/>
</dbReference>
<dbReference type="InterPro" id="IPR038765">
    <property type="entry name" value="Papain-like_cys_pep_sf"/>
</dbReference>
<dbReference type="InterPro" id="IPR038680">
    <property type="entry name" value="PAW_sf"/>
</dbReference>
<evidence type="ECO:0000256" key="3">
    <source>
        <dbReference type="ARBA" id="ARBA00004496"/>
    </source>
</evidence>
<accession>A0AAE0T6H3</accession>
<keyword evidence="8" id="KW-0479">Metal-binding</keyword>
<evidence type="ECO:0000256" key="7">
    <source>
        <dbReference type="ARBA" id="ARBA00022490"/>
    </source>
</evidence>
<dbReference type="InterPro" id="IPR018997">
    <property type="entry name" value="PUB_domain"/>
</dbReference>
<protein>
    <recommendedName>
        <fullName evidence="6">Peptide-N(4)-(N-acetyl-beta-glucosaminyl)asparagine amidase</fullName>
        <ecNumber evidence="5">3.5.1.52</ecNumber>
    </recommendedName>
    <alternativeName>
        <fullName evidence="12">N-glycanase 1</fullName>
    </alternativeName>
    <alternativeName>
        <fullName evidence="13">Peptide:N-glycanase</fullName>
    </alternativeName>
</protein>
<dbReference type="GO" id="GO:0005634">
    <property type="term" value="C:nucleus"/>
    <property type="evidence" value="ECO:0007669"/>
    <property type="project" value="TreeGrafter"/>
</dbReference>
<dbReference type="SMART" id="SM00613">
    <property type="entry name" value="PAW"/>
    <property type="match status" value="1"/>
</dbReference>
<dbReference type="InterPro" id="IPR036339">
    <property type="entry name" value="PUB-like_dom_sf"/>
</dbReference>
<dbReference type="PANTHER" id="PTHR12143">
    <property type="entry name" value="PEPTIDE N-GLYCANASE PNGASE -RELATED"/>
    <property type="match status" value="1"/>
</dbReference>
<keyword evidence="7" id="KW-0963">Cytoplasm</keyword>
<dbReference type="InterPro" id="IPR002931">
    <property type="entry name" value="Transglutaminase-like"/>
</dbReference>
<comment type="similarity">
    <text evidence="4 14">Belongs to the transglutaminase-like superfamily. PNGase family.</text>
</comment>
<dbReference type="Pfam" id="PF01841">
    <property type="entry name" value="Transglut_core"/>
    <property type="match status" value="1"/>
</dbReference>
<comment type="cofactor">
    <cofactor evidence="2">
        <name>Zn(2+)</name>
        <dbReference type="ChEBI" id="CHEBI:29105"/>
    </cofactor>
</comment>
<evidence type="ECO:0000256" key="6">
    <source>
        <dbReference type="ARBA" id="ARBA00018546"/>
    </source>
</evidence>
<dbReference type="Gene3D" id="3.10.620.30">
    <property type="match status" value="1"/>
</dbReference>
<dbReference type="SMART" id="SM00580">
    <property type="entry name" value="PUG"/>
    <property type="match status" value="1"/>
</dbReference>
<evidence type="ECO:0000256" key="5">
    <source>
        <dbReference type="ARBA" id="ARBA00012158"/>
    </source>
</evidence>
<comment type="caution">
    <text evidence="16">The sequence shown here is derived from an EMBL/GenBank/DDBJ whole genome shotgun (WGS) entry which is preliminary data.</text>
</comment>
<evidence type="ECO:0000259" key="15">
    <source>
        <dbReference type="PROSITE" id="PS51398"/>
    </source>
</evidence>
<dbReference type="SUPFAM" id="SSF49785">
    <property type="entry name" value="Galactose-binding domain-like"/>
    <property type="match status" value="1"/>
</dbReference>
<dbReference type="GO" id="GO:0006516">
    <property type="term" value="P:glycoprotein catabolic process"/>
    <property type="evidence" value="ECO:0007669"/>
    <property type="project" value="InterPro"/>
</dbReference>
<dbReference type="PANTHER" id="PTHR12143:SF19">
    <property type="entry name" value="PEPTIDE-N(4)-(N-ACETYL-BETA-GLUCOSAMINYL)ASPARAGINE AMIDASE"/>
    <property type="match status" value="1"/>
</dbReference>
<name>A0AAE0T6H3_9BIVA</name>
<dbReference type="InterPro" id="IPR008979">
    <property type="entry name" value="Galactose-bd-like_sf"/>
</dbReference>
<keyword evidence="9" id="KW-0378">Hydrolase</keyword>
<evidence type="ECO:0000256" key="12">
    <source>
        <dbReference type="ARBA" id="ARBA00029604"/>
    </source>
</evidence>
<evidence type="ECO:0000256" key="11">
    <source>
        <dbReference type="ARBA" id="ARBA00024870"/>
    </source>
</evidence>
<dbReference type="Pfam" id="PF04721">
    <property type="entry name" value="PAW"/>
    <property type="match status" value="1"/>
</dbReference>
<dbReference type="FunFam" id="2.20.25.10:FF:000011">
    <property type="entry name" value="peptide-N(4)-(N-acetyl-beta- glucosaminyl)asparagine amidase"/>
    <property type="match status" value="1"/>
</dbReference>
<dbReference type="SUPFAM" id="SSF143503">
    <property type="entry name" value="PUG domain-like"/>
    <property type="match status" value="1"/>
</dbReference>
<dbReference type="SMART" id="SM00460">
    <property type="entry name" value="TGc"/>
    <property type="match status" value="1"/>
</dbReference>
<dbReference type="GO" id="GO:0046872">
    <property type="term" value="F:metal ion binding"/>
    <property type="evidence" value="ECO:0007669"/>
    <property type="project" value="UniProtKB-KW"/>
</dbReference>
<dbReference type="GO" id="GO:0000224">
    <property type="term" value="F:peptide-N4-(N-acetyl-beta-glucosaminyl)asparagine amidase activity"/>
    <property type="evidence" value="ECO:0007669"/>
    <property type="project" value="UniProtKB-EC"/>
</dbReference>
<dbReference type="InterPro" id="IPR050883">
    <property type="entry name" value="PNGase"/>
</dbReference>
<reference evidence="16" key="3">
    <citation type="submission" date="2023-05" db="EMBL/GenBank/DDBJ databases">
        <authorList>
            <person name="Smith C.H."/>
        </authorList>
    </citation>
    <scope>NUCLEOTIDE SEQUENCE</scope>
    <source>
        <strain evidence="16">CHS0354</strain>
        <tissue evidence="16">Mantle</tissue>
    </source>
</reference>
<dbReference type="Proteomes" id="UP001195483">
    <property type="component" value="Unassembled WGS sequence"/>
</dbReference>
<evidence type="ECO:0000256" key="13">
    <source>
        <dbReference type="ARBA" id="ARBA00032901"/>
    </source>
</evidence>
<proteinExistence type="inferred from homology"/>
<dbReference type="GO" id="GO:0005829">
    <property type="term" value="C:cytosol"/>
    <property type="evidence" value="ECO:0007669"/>
    <property type="project" value="TreeGrafter"/>
</dbReference>
<evidence type="ECO:0000256" key="10">
    <source>
        <dbReference type="ARBA" id="ARBA00022833"/>
    </source>
</evidence>
<dbReference type="FunFam" id="2.60.120.1020:FF:000001">
    <property type="entry name" value="Peptide-N(4)-(N-acetyl-beta-glucosaminyl)asparagine amidase"/>
    <property type="match status" value="1"/>
</dbReference>
<comment type="catalytic activity">
    <reaction evidence="1">
        <text>Hydrolysis of an N(4)-(acetyl-beta-D-glucosaminyl)asparagine residue in which the glucosamine residue may be further glycosylated, to yield a (substituted) N-acetyl-beta-D-glucosaminylamine and a peptide containing an aspartate residue.</text>
        <dbReference type="EC" id="3.5.1.52"/>
    </reaction>
</comment>
<sequence>MASGRSVSELVNGNSIDKFMAASELLIEYANNVLGNLSDPFYRRIRIDNPIVERKLKPANGAFECLYEMGFVKDGEDLVLPANVPLHKLRKIRDDLIRERKVIHKQRMKSASGDEPIIPLQQRSEYPANIHVLEYAFYQKLLIQMTHVLRYENPRLQKKVRELIPVLELQKEAKKRAETANQSTDAGKKIDMQDSLLLALLNWFKTSFFKWVDTPPCHYCHGKTAAEGLLDPTKEELRWEANNVESYRCSSCQKLTRFPRYNNPEKLLETREGRCGEWANCFTLFARSMGFEARHVLDWTDHVWTEVFSMSQQRWLHCDPCENVCDKPLLYEAGWGKKLTYVIAFSKEDVQDVSWRYSAKHKKMCQRRKECRESWLVKTIHQLNNQILNSLVPSRKQVLLHRLVVELVEFMTEKTSEGQNLSGRTTGSIAWRLARGEAGSKLVVDRQPYTFKLTEMEKRTKSFHIQYSCSKDEYVRLSDNGSRTVGYEAMIGISKNIFRKEEHDWNMVYLARKEGTDKAEVSWKFDFEDSGLKIDIIMIRVDCKTFENGNIVWKLSSDYLSTVLKGSPEMQTVREMRGQERFTLIASLKGGKGDNAWQHTQLFRQSTSDTSGSPFEIRVFFK</sequence>
<keyword evidence="10" id="KW-0862">Zinc</keyword>
<dbReference type="Gene3D" id="2.60.120.1020">
    <property type="entry name" value="Peptide N glycanase, PAW domain"/>
    <property type="match status" value="1"/>
</dbReference>
<dbReference type="Gene3D" id="2.20.25.10">
    <property type="match status" value="1"/>
</dbReference>